<accession>A0AAD7STT7</accession>
<protein>
    <submittedName>
        <fullName evidence="1">Uncharacterized protein</fullName>
    </submittedName>
</protein>
<dbReference type="Proteomes" id="UP001221898">
    <property type="component" value="Unassembled WGS sequence"/>
</dbReference>
<keyword evidence="2" id="KW-1185">Reference proteome</keyword>
<organism evidence="1 2">
    <name type="scientific">Aldrovandia affinis</name>
    <dbReference type="NCBI Taxonomy" id="143900"/>
    <lineage>
        <taxon>Eukaryota</taxon>
        <taxon>Metazoa</taxon>
        <taxon>Chordata</taxon>
        <taxon>Craniata</taxon>
        <taxon>Vertebrata</taxon>
        <taxon>Euteleostomi</taxon>
        <taxon>Actinopterygii</taxon>
        <taxon>Neopterygii</taxon>
        <taxon>Teleostei</taxon>
        <taxon>Notacanthiformes</taxon>
        <taxon>Halosauridae</taxon>
        <taxon>Aldrovandia</taxon>
    </lineage>
</organism>
<proteinExistence type="predicted"/>
<sequence>DNPFLSKNKPHSSCNAVERKPSVVLCPTGVCELTAAGRARRDSGVRRQALYRPLKIHLHNTQPPLQLLSGISTSSSSALSSSLPLLSLPFHPSHLDRHVWTYPKCLDASALTTLLRLCAQGKKSHLQTTQSSTYKRAARKNEYDLMARRKERSHKATKNTTHCSHRKWIKHKQKCIPNQINFFLSQDACT</sequence>
<name>A0AAD7STT7_9TELE</name>
<evidence type="ECO:0000313" key="2">
    <source>
        <dbReference type="Proteomes" id="UP001221898"/>
    </source>
</evidence>
<evidence type="ECO:0000313" key="1">
    <source>
        <dbReference type="EMBL" id="KAJ8408048.1"/>
    </source>
</evidence>
<dbReference type="EMBL" id="JAINUG010000036">
    <property type="protein sequence ID" value="KAJ8408048.1"/>
    <property type="molecule type" value="Genomic_DNA"/>
</dbReference>
<dbReference type="AlphaFoldDB" id="A0AAD7STT7"/>
<reference evidence="1" key="1">
    <citation type="journal article" date="2023" name="Science">
        <title>Genome structures resolve the early diversification of teleost fishes.</title>
        <authorList>
            <person name="Parey E."/>
            <person name="Louis A."/>
            <person name="Montfort J."/>
            <person name="Bouchez O."/>
            <person name="Roques C."/>
            <person name="Iampietro C."/>
            <person name="Lluch J."/>
            <person name="Castinel A."/>
            <person name="Donnadieu C."/>
            <person name="Desvignes T."/>
            <person name="Floi Bucao C."/>
            <person name="Jouanno E."/>
            <person name="Wen M."/>
            <person name="Mejri S."/>
            <person name="Dirks R."/>
            <person name="Jansen H."/>
            <person name="Henkel C."/>
            <person name="Chen W.J."/>
            <person name="Zahm M."/>
            <person name="Cabau C."/>
            <person name="Klopp C."/>
            <person name="Thompson A.W."/>
            <person name="Robinson-Rechavi M."/>
            <person name="Braasch I."/>
            <person name="Lecointre G."/>
            <person name="Bobe J."/>
            <person name="Postlethwait J.H."/>
            <person name="Berthelot C."/>
            <person name="Roest Crollius H."/>
            <person name="Guiguen Y."/>
        </authorList>
    </citation>
    <scope>NUCLEOTIDE SEQUENCE</scope>
    <source>
        <strain evidence="1">NC1722</strain>
    </source>
</reference>
<comment type="caution">
    <text evidence="1">The sequence shown here is derived from an EMBL/GenBank/DDBJ whole genome shotgun (WGS) entry which is preliminary data.</text>
</comment>
<gene>
    <name evidence="1" type="ORF">AAFF_G00262760</name>
</gene>
<feature type="non-terminal residue" evidence="1">
    <location>
        <position position="190"/>
    </location>
</feature>